<dbReference type="EMBL" id="JAFIMR010000008">
    <property type="protein sequence ID" value="KAI1875198.1"/>
    <property type="molecule type" value="Genomic_DNA"/>
</dbReference>
<organism evidence="2 3">
    <name type="scientific">Neoarthrinium moseri</name>
    <dbReference type="NCBI Taxonomy" id="1658444"/>
    <lineage>
        <taxon>Eukaryota</taxon>
        <taxon>Fungi</taxon>
        <taxon>Dikarya</taxon>
        <taxon>Ascomycota</taxon>
        <taxon>Pezizomycotina</taxon>
        <taxon>Sordariomycetes</taxon>
        <taxon>Xylariomycetidae</taxon>
        <taxon>Amphisphaeriales</taxon>
        <taxon>Apiosporaceae</taxon>
        <taxon>Neoarthrinium</taxon>
    </lineage>
</organism>
<dbReference type="PANTHER" id="PTHR17630">
    <property type="entry name" value="DIENELACTONE HYDROLASE"/>
    <property type="match status" value="1"/>
</dbReference>
<comment type="caution">
    <text evidence="2">The sequence shown here is derived from an EMBL/GenBank/DDBJ whole genome shotgun (WGS) entry which is preliminary data.</text>
</comment>
<dbReference type="InterPro" id="IPR002925">
    <property type="entry name" value="Dienelactn_hydro"/>
</dbReference>
<reference evidence="2" key="1">
    <citation type="submission" date="2021-03" db="EMBL/GenBank/DDBJ databases">
        <title>Revisited historic fungal species revealed as producer of novel bioactive compounds through whole genome sequencing and comparative genomics.</title>
        <authorList>
            <person name="Vignolle G.A."/>
            <person name="Hochenegger N."/>
            <person name="Mach R.L."/>
            <person name="Mach-Aigner A.R."/>
            <person name="Javad Rahimi M."/>
            <person name="Salim K.A."/>
            <person name="Chan C.M."/>
            <person name="Lim L.B.L."/>
            <person name="Cai F."/>
            <person name="Druzhinina I.S."/>
            <person name="U'Ren J.M."/>
            <person name="Derntl C."/>
        </authorList>
    </citation>
    <scope>NUCLEOTIDE SEQUENCE</scope>
    <source>
        <strain evidence="2">TUCIM 5799</strain>
    </source>
</reference>
<evidence type="ECO:0000313" key="3">
    <source>
        <dbReference type="Proteomes" id="UP000829685"/>
    </source>
</evidence>
<dbReference type="AlphaFoldDB" id="A0A9P9WQJ6"/>
<evidence type="ECO:0000259" key="1">
    <source>
        <dbReference type="Pfam" id="PF01738"/>
    </source>
</evidence>
<accession>A0A9P9WQJ6</accession>
<protein>
    <recommendedName>
        <fullName evidence="1">Dienelactone hydrolase domain-containing protein</fullName>
    </recommendedName>
</protein>
<dbReference type="GO" id="GO:0016787">
    <property type="term" value="F:hydrolase activity"/>
    <property type="evidence" value="ECO:0007669"/>
    <property type="project" value="InterPro"/>
</dbReference>
<dbReference type="Pfam" id="PF01738">
    <property type="entry name" value="DLH"/>
    <property type="match status" value="1"/>
</dbReference>
<name>A0A9P9WQJ6_9PEZI</name>
<dbReference type="PANTHER" id="PTHR17630:SF105">
    <property type="entry name" value="DIENELACTONE HYDROLASE FAMILY PROTEIN (AFU_ORTHOLOGUE AFUA_4G08790)"/>
    <property type="match status" value="1"/>
</dbReference>
<proteinExistence type="predicted"/>
<sequence>MSAPGFCPDCFTGTLRGDAVLTGTEEQIHGLPVYVARPGGGVEPKGLVVIISDGFGWELKNTRALADNYAKRAELLVYLPDFMNGCAPDVRLLSAGDGLMGPSPSWFTTLVMKPYWALRLSVAIIPWLFWTRESATRPRLTKFFQDLRSNPAPFETQRLKIGVAGFCWGGNHTIFLARDEPHTRVSSSGSGETLPLVDCGFTAHPSFVTVPKDIEGIRRPISIANGPDDQFLGRENMAVLKRILEAKEDNAHEVVVYDGAKHGFAIRGDPNDPKQAELGAQAENQAVNWFKKQLH</sequence>
<keyword evidence="3" id="KW-1185">Reference proteome</keyword>
<gene>
    <name evidence="2" type="ORF">JX265_004256</name>
</gene>
<dbReference type="InterPro" id="IPR029058">
    <property type="entry name" value="AB_hydrolase_fold"/>
</dbReference>
<evidence type="ECO:0000313" key="2">
    <source>
        <dbReference type="EMBL" id="KAI1875198.1"/>
    </source>
</evidence>
<dbReference type="SUPFAM" id="SSF53474">
    <property type="entry name" value="alpha/beta-Hydrolases"/>
    <property type="match status" value="1"/>
</dbReference>
<dbReference type="Proteomes" id="UP000829685">
    <property type="component" value="Unassembled WGS sequence"/>
</dbReference>
<dbReference type="OrthoDB" id="17560at2759"/>
<feature type="domain" description="Dienelactone hydrolase" evidence="1">
    <location>
        <begin position="33"/>
        <end position="292"/>
    </location>
</feature>
<dbReference type="Gene3D" id="3.40.50.1820">
    <property type="entry name" value="alpha/beta hydrolase"/>
    <property type="match status" value="1"/>
</dbReference>